<gene>
    <name evidence="2" type="ORF">J0695_40140</name>
</gene>
<dbReference type="EMBL" id="JAFLRJ010000972">
    <property type="protein sequence ID" value="MBO0517904.1"/>
    <property type="molecule type" value="Genomic_DNA"/>
</dbReference>
<keyword evidence="3" id="KW-1185">Reference proteome</keyword>
<dbReference type="SUPFAM" id="SSF51569">
    <property type="entry name" value="Aldolase"/>
    <property type="match status" value="1"/>
</dbReference>
<dbReference type="InterPro" id="IPR000771">
    <property type="entry name" value="FBA_II"/>
</dbReference>
<sequence>MPLVGSGGLVADAAARSGAVAAFNVITLEHVEAVIAGAEAVGSPVILQISENAVKYRRGQVEPLA</sequence>
<dbReference type="InterPro" id="IPR013785">
    <property type="entry name" value="Aldolase_TIM"/>
</dbReference>
<evidence type="ECO:0000313" key="3">
    <source>
        <dbReference type="Proteomes" id="UP000664167"/>
    </source>
</evidence>
<dbReference type="GO" id="GO:0016832">
    <property type="term" value="F:aldehyde-lyase activity"/>
    <property type="evidence" value="ECO:0007669"/>
    <property type="project" value="InterPro"/>
</dbReference>
<organism evidence="2 3">
    <name type="scientific">Streptomyces beijiangensis</name>
    <dbReference type="NCBI Taxonomy" id="163361"/>
    <lineage>
        <taxon>Bacteria</taxon>
        <taxon>Bacillati</taxon>
        <taxon>Actinomycetota</taxon>
        <taxon>Actinomycetes</taxon>
        <taxon>Kitasatosporales</taxon>
        <taxon>Streptomycetaceae</taxon>
        <taxon>Streptomyces</taxon>
    </lineage>
</organism>
<dbReference type="RefSeq" id="WP_206969752.1">
    <property type="nucleotide sequence ID" value="NZ_JAFLRJ010000972.1"/>
</dbReference>
<dbReference type="GO" id="GO:0008270">
    <property type="term" value="F:zinc ion binding"/>
    <property type="evidence" value="ECO:0007669"/>
    <property type="project" value="InterPro"/>
</dbReference>
<comment type="cofactor">
    <cofactor evidence="1">
        <name>Zn(2+)</name>
        <dbReference type="ChEBI" id="CHEBI:29105"/>
    </cofactor>
</comment>
<dbReference type="AlphaFoldDB" id="A0A939FGF8"/>
<dbReference type="Proteomes" id="UP000664167">
    <property type="component" value="Unassembled WGS sequence"/>
</dbReference>
<feature type="non-terminal residue" evidence="2">
    <location>
        <position position="65"/>
    </location>
</feature>
<accession>A0A939FGF8</accession>
<dbReference type="Gene3D" id="3.20.20.70">
    <property type="entry name" value="Aldolase class I"/>
    <property type="match status" value="1"/>
</dbReference>
<comment type="caution">
    <text evidence="2">The sequence shown here is derived from an EMBL/GenBank/DDBJ whole genome shotgun (WGS) entry which is preliminary data.</text>
</comment>
<protein>
    <submittedName>
        <fullName evidence="2">Class II fructose-bisphosphate aldolase</fullName>
    </submittedName>
</protein>
<dbReference type="GO" id="GO:0005975">
    <property type="term" value="P:carbohydrate metabolic process"/>
    <property type="evidence" value="ECO:0007669"/>
    <property type="project" value="InterPro"/>
</dbReference>
<reference evidence="2" key="1">
    <citation type="submission" date="2021-03" db="EMBL/GenBank/DDBJ databases">
        <title>Streptomyces poriferae sp. nov., a novel marine sponge-derived Actinobacteria species with anti-MRSA activity.</title>
        <authorList>
            <person name="Sandoval-Powers M."/>
            <person name="Kralova S."/>
            <person name="Nguyen G.-S."/>
            <person name="Fawwal D."/>
            <person name="Degnes K."/>
            <person name="Klinkenberg G."/>
            <person name="Sletta H."/>
            <person name="Wentzel A."/>
            <person name="Liles M.R."/>
        </authorList>
    </citation>
    <scope>NUCLEOTIDE SEQUENCE</scope>
    <source>
        <strain evidence="2">DSM 41794</strain>
    </source>
</reference>
<name>A0A939FGF8_9ACTN</name>
<proteinExistence type="predicted"/>
<dbReference type="Pfam" id="PF01116">
    <property type="entry name" value="F_bP_aldolase"/>
    <property type="match status" value="1"/>
</dbReference>
<evidence type="ECO:0000313" key="2">
    <source>
        <dbReference type="EMBL" id="MBO0517904.1"/>
    </source>
</evidence>
<evidence type="ECO:0000256" key="1">
    <source>
        <dbReference type="ARBA" id="ARBA00001947"/>
    </source>
</evidence>